<dbReference type="Pfam" id="PF13489">
    <property type="entry name" value="Methyltransf_23"/>
    <property type="match status" value="1"/>
</dbReference>
<name>A0A9P6SNF5_9HELO</name>
<accession>A0A9P6SNF5</accession>
<dbReference type="PANTHER" id="PTHR45036:SF1">
    <property type="entry name" value="METHYLTRANSFERASE LIKE 7A"/>
    <property type="match status" value="1"/>
</dbReference>
<dbReference type="PANTHER" id="PTHR45036">
    <property type="entry name" value="METHYLTRANSFERASE LIKE 7B"/>
    <property type="match status" value="1"/>
</dbReference>
<dbReference type="Proteomes" id="UP000785200">
    <property type="component" value="Unassembled WGS sequence"/>
</dbReference>
<keyword evidence="1" id="KW-0472">Membrane</keyword>
<dbReference type="SUPFAM" id="SSF53335">
    <property type="entry name" value="S-adenosyl-L-methionine-dependent methyltransferases"/>
    <property type="match status" value="1"/>
</dbReference>
<evidence type="ECO:0000313" key="3">
    <source>
        <dbReference type="Proteomes" id="UP000785200"/>
    </source>
</evidence>
<feature type="transmembrane region" description="Helical" evidence="1">
    <location>
        <begin position="21"/>
        <end position="40"/>
    </location>
</feature>
<sequence>MEGTERLIRRSDVPKPTAKELLLAYVAPGILLTAGIYHHTVTLLDVLFIQRQPSLLIDVSRFREQAFSRFWLANGEALSGDMPGELASLLKTLRGAILDIGPGSGEQLHLYTSSAPNVDAIYGAEPAEKLHAKLAIKANDAGFERKYHILGCGAEPSSLIPALAREGLLQDGGEGSFDEIVSIRVLCGVPDVKETAEGLYGLLRPGGRLIVMEHVICRDSIIARTLQAVYMWLGRWRFWMGGCCLDRDTEKVLREAGAWSEVELKTLNAWSTIPQIVGYLVKR</sequence>
<evidence type="ECO:0000256" key="1">
    <source>
        <dbReference type="SAM" id="Phobius"/>
    </source>
</evidence>
<proteinExistence type="predicted"/>
<keyword evidence="3" id="KW-1185">Reference proteome</keyword>
<organism evidence="2 3">
    <name type="scientific">Hyphodiscus hymeniophilus</name>
    <dbReference type="NCBI Taxonomy" id="353542"/>
    <lineage>
        <taxon>Eukaryota</taxon>
        <taxon>Fungi</taxon>
        <taxon>Dikarya</taxon>
        <taxon>Ascomycota</taxon>
        <taxon>Pezizomycotina</taxon>
        <taxon>Leotiomycetes</taxon>
        <taxon>Helotiales</taxon>
        <taxon>Hyphodiscaceae</taxon>
        <taxon>Hyphodiscus</taxon>
    </lineage>
</organism>
<keyword evidence="2" id="KW-0489">Methyltransferase</keyword>
<dbReference type="GO" id="GO:0008168">
    <property type="term" value="F:methyltransferase activity"/>
    <property type="evidence" value="ECO:0007669"/>
    <property type="project" value="UniProtKB-KW"/>
</dbReference>
<keyword evidence="1" id="KW-0812">Transmembrane</keyword>
<dbReference type="EMBL" id="VNKQ01000017">
    <property type="protein sequence ID" value="KAG0645824.1"/>
    <property type="molecule type" value="Genomic_DNA"/>
</dbReference>
<reference evidence="2" key="1">
    <citation type="submission" date="2019-07" db="EMBL/GenBank/DDBJ databases">
        <title>Hyphodiscus hymeniophilus genome sequencing and assembly.</title>
        <authorList>
            <person name="Kramer G."/>
            <person name="Nodwell J."/>
        </authorList>
    </citation>
    <scope>NUCLEOTIDE SEQUENCE</scope>
    <source>
        <strain evidence="2">ATCC 34498</strain>
    </source>
</reference>
<dbReference type="InterPro" id="IPR029063">
    <property type="entry name" value="SAM-dependent_MTases_sf"/>
</dbReference>
<gene>
    <name evidence="2" type="ORF">D0Z07_7923</name>
</gene>
<evidence type="ECO:0000313" key="2">
    <source>
        <dbReference type="EMBL" id="KAG0645824.1"/>
    </source>
</evidence>
<dbReference type="GO" id="GO:0032259">
    <property type="term" value="P:methylation"/>
    <property type="evidence" value="ECO:0007669"/>
    <property type="project" value="UniProtKB-KW"/>
</dbReference>
<keyword evidence="1" id="KW-1133">Transmembrane helix</keyword>
<dbReference type="InterPro" id="IPR052356">
    <property type="entry name" value="Thiol_S-MT"/>
</dbReference>
<dbReference type="AlphaFoldDB" id="A0A9P6SNF5"/>
<comment type="caution">
    <text evidence="2">The sequence shown here is derived from an EMBL/GenBank/DDBJ whole genome shotgun (WGS) entry which is preliminary data.</text>
</comment>
<dbReference type="OrthoDB" id="540004at2759"/>
<dbReference type="CDD" id="cd02440">
    <property type="entry name" value="AdoMet_MTases"/>
    <property type="match status" value="1"/>
</dbReference>
<keyword evidence="2" id="KW-0808">Transferase</keyword>
<protein>
    <submittedName>
        <fullName evidence="2">Methyltransferase 7A</fullName>
    </submittedName>
</protein>
<dbReference type="Gene3D" id="3.40.50.150">
    <property type="entry name" value="Vaccinia Virus protein VP39"/>
    <property type="match status" value="1"/>
</dbReference>